<dbReference type="GO" id="GO:0005886">
    <property type="term" value="C:plasma membrane"/>
    <property type="evidence" value="ECO:0007669"/>
    <property type="project" value="UniProtKB-SubCell"/>
</dbReference>
<feature type="transmembrane region" description="Helical" evidence="12">
    <location>
        <begin position="7"/>
        <end position="31"/>
    </location>
</feature>
<evidence type="ECO:0000259" key="13">
    <source>
        <dbReference type="PROSITE" id="PS50035"/>
    </source>
</evidence>
<keyword evidence="7 12" id="KW-1133">Transmembrane helix</keyword>
<keyword evidence="10" id="KW-0594">Phospholipid biosynthesis</keyword>
<feature type="domain" description="PLD phosphodiesterase" evidence="13">
    <location>
        <begin position="218"/>
        <end position="245"/>
    </location>
</feature>
<dbReference type="SMART" id="SM00155">
    <property type="entry name" value="PLDc"/>
    <property type="match status" value="1"/>
</dbReference>
<dbReference type="EMBL" id="AOKG01000427">
    <property type="protein sequence ID" value="EPN60881.1"/>
    <property type="molecule type" value="Genomic_DNA"/>
</dbReference>
<evidence type="ECO:0000256" key="10">
    <source>
        <dbReference type="ARBA" id="ARBA00023209"/>
    </source>
</evidence>
<dbReference type="PANTHER" id="PTHR21248:SF22">
    <property type="entry name" value="PHOSPHOLIPASE D"/>
    <property type="match status" value="1"/>
</dbReference>
<evidence type="ECO:0000256" key="8">
    <source>
        <dbReference type="ARBA" id="ARBA00023098"/>
    </source>
</evidence>
<dbReference type="PROSITE" id="PS50035">
    <property type="entry name" value="PLD"/>
    <property type="match status" value="1"/>
</dbReference>
<dbReference type="CDD" id="cd09155">
    <property type="entry name" value="PLDc_PaCLS_like_1"/>
    <property type="match status" value="1"/>
</dbReference>
<feature type="non-terminal residue" evidence="14">
    <location>
        <position position="285"/>
    </location>
</feature>
<keyword evidence="6" id="KW-0677">Repeat</keyword>
<keyword evidence="4" id="KW-0808">Transferase</keyword>
<dbReference type="InterPro" id="IPR027379">
    <property type="entry name" value="CLS_N"/>
</dbReference>
<sequence>MDYHDPYFFGYVLGFIHLLGTGAAIHALLTVRTSQGAIAWAMPLLFIPYFTLLPYLIFGRSSFDAYIKARREANKEMRAAIGSLNWRPWIEEAVAARRSDAYAALRAMPRLGNMPALANNKVRLLINGEETFGAIFQAIREAKQTILIQFFIIHDDNLGRQLQTLLLEKAAQGVAIFVLYDRIGSHALPSAYIDTLRDGGVQIKAFATRGGWLNRFQINFRNHRKIVVVDGLKGYIGGHNVGDEYMGLKPPLAPWRDTHVEVIGPVVACLQESFAEDWFWATREL</sequence>
<evidence type="ECO:0000256" key="9">
    <source>
        <dbReference type="ARBA" id="ARBA00023136"/>
    </source>
</evidence>
<protein>
    <submittedName>
        <fullName evidence="14">Cardiolipin synthetase</fullName>
    </submittedName>
</protein>
<dbReference type="AlphaFoldDB" id="S6UXY8"/>
<evidence type="ECO:0000256" key="1">
    <source>
        <dbReference type="ARBA" id="ARBA00004651"/>
    </source>
</evidence>
<dbReference type="Proteomes" id="UP000015729">
    <property type="component" value="Unassembled WGS sequence"/>
</dbReference>
<evidence type="ECO:0000256" key="4">
    <source>
        <dbReference type="ARBA" id="ARBA00022679"/>
    </source>
</evidence>
<evidence type="ECO:0000256" key="5">
    <source>
        <dbReference type="ARBA" id="ARBA00022692"/>
    </source>
</evidence>
<name>S6UXY8_PSESF</name>
<dbReference type="InterPro" id="IPR025202">
    <property type="entry name" value="PLD-like_dom"/>
</dbReference>
<feature type="transmembrane region" description="Helical" evidence="12">
    <location>
        <begin position="37"/>
        <end position="58"/>
    </location>
</feature>
<keyword evidence="2" id="KW-1003">Cell membrane</keyword>
<keyword evidence="9 12" id="KW-0472">Membrane</keyword>
<keyword evidence="5 12" id="KW-0812">Transmembrane</keyword>
<dbReference type="Pfam" id="PF13396">
    <property type="entry name" value="PLDc_N"/>
    <property type="match status" value="1"/>
</dbReference>
<dbReference type="PANTHER" id="PTHR21248">
    <property type="entry name" value="CARDIOLIPIN SYNTHASE"/>
    <property type="match status" value="1"/>
</dbReference>
<keyword evidence="3" id="KW-0444">Lipid biosynthesis</keyword>
<dbReference type="InterPro" id="IPR001736">
    <property type="entry name" value="PLipase_D/transphosphatidylase"/>
</dbReference>
<dbReference type="SUPFAM" id="SSF56024">
    <property type="entry name" value="Phospholipase D/nuclease"/>
    <property type="match status" value="1"/>
</dbReference>
<dbReference type="GO" id="GO:0008808">
    <property type="term" value="F:cardiolipin synthase activity"/>
    <property type="evidence" value="ECO:0007669"/>
    <property type="project" value="TreeGrafter"/>
</dbReference>
<keyword evidence="11" id="KW-1208">Phospholipid metabolism</keyword>
<dbReference type="PATRIC" id="fig|1194404.4.peg.1380"/>
<evidence type="ECO:0000256" key="12">
    <source>
        <dbReference type="SAM" id="Phobius"/>
    </source>
</evidence>
<dbReference type="Gene3D" id="3.30.870.10">
    <property type="entry name" value="Endonuclease Chain A"/>
    <property type="match status" value="1"/>
</dbReference>
<keyword evidence="8" id="KW-0443">Lipid metabolism</keyword>
<organism evidence="14 15">
    <name type="scientific">Pseudomonas syringae pv. actinidiae ICMP 18807</name>
    <dbReference type="NCBI Taxonomy" id="1194404"/>
    <lineage>
        <taxon>Bacteria</taxon>
        <taxon>Pseudomonadati</taxon>
        <taxon>Pseudomonadota</taxon>
        <taxon>Gammaproteobacteria</taxon>
        <taxon>Pseudomonadales</taxon>
        <taxon>Pseudomonadaceae</taxon>
        <taxon>Pseudomonas</taxon>
        <taxon>Pseudomonas syringae</taxon>
    </lineage>
</organism>
<dbReference type="Pfam" id="PF13091">
    <property type="entry name" value="PLDc_2"/>
    <property type="match status" value="1"/>
</dbReference>
<accession>S6UXY8</accession>
<gene>
    <name evidence="14" type="primary">cls</name>
    <name evidence="14" type="ORF">A244_06609</name>
</gene>
<evidence type="ECO:0000313" key="15">
    <source>
        <dbReference type="Proteomes" id="UP000015729"/>
    </source>
</evidence>
<dbReference type="FunFam" id="3.30.870.10:FF:000014">
    <property type="entry name" value="Cardiolipin synthase"/>
    <property type="match status" value="1"/>
</dbReference>
<evidence type="ECO:0000256" key="2">
    <source>
        <dbReference type="ARBA" id="ARBA00022475"/>
    </source>
</evidence>
<comment type="subcellular location">
    <subcellularLocation>
        <location evidence="1">Cell membrane</location>
        <topology evidence="1">Multi-pass membrane protein</topology>
    </subcellularLocation>
</comment>
<evidence type="ECO:0000256" key="3">
    <source>
        <dbReference type="ARBA" id="ARBA00022516"/>
    </source>
</evidence>
<evidence type="ECO:0000313" key="14">
    <source>
        <dbReference type="EMBL" id="EPN60881.1"/>
    </source>
</evidence>
<evidence type="ECO:0000256" key="7">
    <source>
        <dbReference type="ARBA" id="ARBA00022989"/>
    </source>
</evidence>
<dbReference type="GO" id="GO:0032049">
    <property type="term" value="P:cardiolipin biosynthetic process"/>
    <property type="evidence" value="ECO:0007669"/>
    <property type="project" value="UniProtKB-ARBA"/>
</dbReference>
<evidence type="ECO:0000256" key="11">
    <source>
        <dbReference type="ARBA" id="ARBA00023264"/>
    </source>
</evidence>
<proteinExistence type="predicted"/>
<reference evidence="14 15" key="1">
    <citation type="journal article" date="2013" name="PLoS Pathog.">
        <title>Genomic analysis of the Kiwifruit pathogen Pseudomonas syringae pv. actinidiae provides insight into the origins of an emergent plant disease.</title>
        <authorList>
            <person name="McCann H.C."/>
            <person name="Rikkerink E.H."/>
            <person name="Bertels F."/>
            <person name="Fiers M."/>
            <person name="Lu A."/>
            <person name="Rees-George J."/>
            <person name="Andersen M.T."/>
            <person name="Gleave A.P."/>
            <person name="Haubold B."/>
            <person name="Wohlers M.W."/>
            <person name="Guttman D.S."/>
            <person name="Wang P.W."/>
            <person name="Straub C."/>
            <person name="Vanneste J.L."/>
            <person name="Rainey P.B."/>
            <person name="Templeton M.D."/>
        </authorList>
    </citation>
    <scope>NUCLEOTIDE SEQUENCE [LARGE SCALE GENOMIC DNA]</scope>
    <source>
        <strain evidence="14 15">ICMP 18807</strain>
    </source>
</reference>
<evidence type="ECO:0000256" key="6">
    <source>
        <dbReference type="ARBA" id="ARBA00022737"/>
    </source>
</evidence>
<comment type="caution">
    <text evidence="14">The sequence shown here is derived from an EMBL/GenBank/DDBJ whole genome shotgun (WGS) entry which is preliminary data.</text>
</comment>